<dbReference type="InterPro" id="IPR011990">
    <property type="entry name" value="TPR-like_helical_dom_sf"/>
</dbReference>
<reference evidence="1 2" key="1">
    <citation type="journal article" date="2019" name="Appl. Environ. Microbiol.">
        <title>Genetic determinants of hydroxycinnamic acid metabolism in heterofermentative lactobacilli.</title>
        <authorList>
            <person name="Gaur G."/>
            <person name="Oh J.H."/>
            <person name="Filannino P."/>
            <person name="Gobbetti M."/>
            <person name="van Pijkeren J.P."/>
            <person name="Ganzle M.G."/>
        </authorList>
    </citation>
    <scope>NUCLEOTIDE SEQUENCE [LARGE SCALE GENOMIC DNA]</scope>
    <source>
        <strain evidence="1 2">C5</strain>
    </source>
</reference>
<dbReference type="Proteomes" id="UP000449209">
    <property type="component" value="Unassembled WGS sequence"/>
</dbReference>
<protein>
    <recommendedName>
        <fullName evidence="3">HTH cro/C1-type domain-containing protein</fullName>
    </recommendedName>
</protein>
<comment type="caution">
    <text evidence="1">The sequence shown here is derived from an EMBL/GenBank/DDBJ whole genome shotgun (WGS) entry which is preliminary data.</text>
</comment>
<dbReference type="InterPro" id="IPR010982">
    <property type="entry name" value="Lambda_DNA-bd_dom_sf"/>
</dbReference>
<dbReference type="EMBL" id="WEZQ01000017">
    <property type="protein sequence ID" value="MYV17734.1"/>
    <property type="molecule type" value="Genomic_DNA"/>
</dbReference>
<dbReference type="PANTHER" id="PTHR37038">
    <property type="entry name" value="TRANSCRIPTIONAL REGULATOR-RELATED"/>
    <property type="match status" value="1"/>
</dbReference>
<dbReference type="SUPFAM" id="SSF47413">
    <property type="entry name" value="lambda repressor-like DNA-binding domains"/>
    <property type="match status" value="1"/>
</dbReference>
<dbReference type="RefSeq" id="WP_161004085.1">
    <property type="nucleotide sequence ID" value="NZ_WEZQ01000017.1"/>
</dbReference>
<evidence type="ECO:0008006" key="3">
    <source>
        <dbReference type="Google" id="ProtNLM"/>
    </source>
</evidence>
<dbReference type="OrthoDB" id="2284325at2"/>
<dbReference type="AlphaFoldDB" id="A0A6N9I4W2"/>
<dbReference type="Gene3D" id="1.25.40.10">
    <property type="entry name" value="Tetratricopeptide repeat domain"/>
    <property type="match status" value="1"/>
</dbReference>
<dbReference type="GO" id="GO:0003677">
    <property type="term" value="F:DNA binding"/>
    <property type="evidence" value="ECO:0007669"/>
    <property type="project" value="InterPro"/>
</dbReference>
<evidence type="ECO:0000313" key="1">
    <source>
        <dbReference type="EMBL" id="MYV17734.1"/>
    </source>
</evidence>
<name>A0A6N9I4W2_9LACO</name>
<accession>A0A6N9I4W2</accession>
<dbReference type="InterPro" id="IPR053163">
    <property type="entry name" value="HTH-type_regulator_Rgg"/>
</dbReference>
<organism evidence="1 2">
    <name type="scientific">Furfurilactobacillus milii</name>
    <dbReference type="NCBI Taxonomy" id="2888272"/>
    <lineage>
        <taxon>Bacteria</taxon>
        <taxon>Bacillati</taxon>
        <taxon>Bacillota</taxon>
        <taxon>Bacilli</taxon>
        <taxon>Lactobacillales</taxon>
        <taxon>Lactobacillaceae</taxon>
        <taxon>Furfurilactobacillus</taxon>
    </lineage>
</organism>
<proteinExistence type="predicted"/>
<evidence type="ECO:0000313" key="2">
    <source>
        <dbReference type="Proteomes" id="UP000449209"/>
    </source>
</evidence>
<gene>
    <name evidence="1" type="ORF">GB993_09490</name>
</gene>
<sequence>MGTLGTVIDSYRQENKLSVKALTDGIISYASYYRFVHDNSSISTERFLALIERLNISVDEIKMALDPGYISKYQFISSFIHIVSGDTFDVKNLQALIELVKDRYETTGAEQCLHFLWISQSSMALHKGITIPEFQDIKKHFMNLEQWTNANLFTFALIFPIFTFEELSSSFNTTVQRYRHQLGDREVEEAFFRYLINFALIALSNQSFFFFKKAAKLLAELQSINGSLTVSVYQRFIIDLLRWYNHPESFSTEQFTQLSDTLTTFHQCLFAKQLLNFTFLFKKSVLRGTATTLTDIFIPVI</sequence>